<dbReference type="eggNOG" id="KOG1188">
    <property type="taxonomic scope" value="Eukaryota"/>
</dbReference>
<dbReference type="InterPro" id="IPR039328">
    <property type="entry name" value="WDR89"/>
</dbReference>
<dbReference type="SMART" id="SM00320">
    <property type="entry name" value="WD40"/>
    <property type="match status" value="4"/>
</dbReference>
<dbReference type="GeneID" id="25912399"/>
<name>A0A0L0FFS3_9EUKA</name>
<dbReference type="Gene3D" id="2.130.10.10">
    <property type="entry name" value="YVTN repeat-like/Quinoprotein amine dehydrogenase"/>
    <property type="match status" value="3"/>
</dbReference>
<dbReference type="PANTHER" id="PTHR22889">
    <property type="entry name" value="WD REPEAT-CONTAINING PROTEIN 89"/>
    <property type="match status" value="1"/>
</dbReference>
<feature type="repeat" description="WD" evidence="3">
    <location>
        <begin position="58"/>
        <end position="100"/>
    </location>
</feature>
<dbReference type="STRING" id="667725.A0A0L0FFS3"/>
<evidence type="ECO:0000256" key="3">
    <source>
        <dbReference type="PROSITE-ProRule" id="PRU00221"/>
    </source>
</evidence>
<accession>A0A0L0FFS3</accession>
<dbReference type="AlphaFoldDB" id="A0A0L0FFS3"/>
<dbReference type="Proteomes" id="UP000054560">
    <property type="component" value="Unassembled WGS sequence"/>
</dbReference>
<dbReference type="Pfam" id="PF00400">
    <property type="entry name" value="WD40"/>
    <property type="match status" value="2"/>
</dbReference>
<feature type="compositionally biased region" description="Basic and acidic residues" evidence="4">
    <location>
        <begin position="348"/>
        <end position="357"/>
    </location>
</feature>
<evidence type="ECO:0000256" key="1">
    <source>
        <dbReference type="ARBA" id="ARBA00022574"/>
    </source>
</evidence>
<keyword evidence="6" id="KW-1185">Reference proteome</keyword>
<dbReference type="OrthoDB" id="25131at2759"/>
<dbReference type="InterPro" id="IPR015943">
    <property type="entry name" value="WD40/YVTN_repeat-like_dom_sf"/>
</dbReference>
<gene>
    <name evidence="5" type="ORF">SARC_11895</name>
</gene>
<dbReference type="SUPFAM" id="SSF50978">
    <property type="entry name" value="WD40 repeat-like"/>
    <property type="match status" value="1"/>
</dbReference>
<dbReference type="RefSeq" id="XP_014149487.1">
    <property type="nucleotide sequence ID" value="XM_014294012.1"/>
</dbReference>
<organism evidence="5 6">
    <name type="scientific">Sphaeroforma arctica JP610</name>
    <dbReference type="NCBI Taxonomy" id="667725"/>
    <lineage>
        <taxon>Eukaryota</taxon>
        <taxon>Ichthyosporea</taxon>
        <taxon>Ichthyophonida</taxon>
        <taxon>Sphaeroforma</taxon>
    </lineage>
</organism>
<evidence type="ECO:0000256" key="4">
    <source>
        <dbReference type="SAM" id="MobiDB-lite"/>
    </source>
</evidence>
<dbReference type="PROSITE" id="PS50082">
    <property type="entry name" value="WD_REPEATS_2"/>
    <property type="match status" value="1"/>
</dbReference>
<keyword evidence="2" id="KW-0677">Repeat</keyword>
<evidence type="ECO:0000256" key="2">
    <source>
        <dbReference type="ARBA" id="ARBA00022737"/>
    </source>
</evidence>
<proteinExistence type="predicted"/>
<sequence>MAVELALHVQRKFAVGNDASTYLFDLAGNTAGTVIAASASNHSIKIYSATDLSILAELKGHKERISGIKFSSRNDDILYSCSMDGAFCQWSISSGKRVILYNAGKNLPLTSFDVNCTETLACLGTEFIDHEAKLLFIDLTTAGSGRLVATYDNVHNDDITCIHFHPITPTALLSGSTDGTVSHIDLSSAPDSNEDDCLLLTLNTESSVASIGFFGPVSQYIYATTHIESLYVWEINEGTQLVQLNDVRQTTRNSPIPVQIDYIVDVVYHASSQRLFLVAGTFDGNIVMLHINRDSLDLVATMPKAHNEMVRCSFWNTGVDHVFTGDEDAVLCKWGPPLPPAPVDSNPEADHKIKTVTDSRGAQKRVAPY</sequence>
<reference evidence="5 6" key="1">
    <citation type="submission" date="2011-02" db="EMBL/GenBank/DDBJ databases">
        <title>The Genome Sequence of Sphaeroforma arctica JP610.</title>
        <authorList>
            <consortium name="The Broad Institute Genome Sequencing Platform"/>
            <person name="Russ C."/>
            <person name="Cuomo C."/>
            <person name="Young S.K."/>
            <person name="Zeng Q."/>
            <person name="Gargeya S."/>
            <person name="Alvarado L."/>
            <person name="Berlin A."/>
            <person name="Chapman S.B."/>
            <person name="Chen Z."/>
            <person name="Freedman E."/>
            <person name="Gellesch M."/>
            <person name="Goldberg J."/>
            <person name="Griggs A."/>
            <person name="Gujja S."/>
            <person name="Heilman E."/>
            <person name="Heiman D."/>
            <person name="Howarth C."/>
            <person name="Mehta T."/>
            <person name="Neiman D."/>
            <person name="Pearson M."/>
            <person name="Roberts A."/>
            <person name="Saif S."/>
            <person name="Shea T."/>
            <person name="Shenoy N."/>
            <person name="Sisk P."/>
            <person name="Stolte C."/>
            <person name="Sykes S."/>
            <person name="White J."/>
            <person name="Yandava C."/>
            <person name="Burger G."/>
            <person name="Gray M.W."/>
            <person name="Holland P.W.H."/>
            <person name="King N."/>
            <person name="Lang F.B.F."/>
            <person name="Roger A.J."/>
            <person name="Ruiz-Trillo I."/>
            <person name="Haas B."/>
            <person name="Nusbaum C."/>
            <person name="Birren B."/>
        </authorList>
    </citation>
    <scope>NUCLEOTIDE SEQUENCE [LARGE SCALE GENOMIC DNA]</scope>
    <source>
        <strain evidence="5 6">JP610</strain>
    </source>
</reference>
<dbReference type="EMBL" id="KQ243537">
    <property type="protein sequence ID" value="KNC75585.1"/>
    <property type="molecule type" value="Genomic_DNA"/>
</dbReference>
<dbReference type="PANTHER" id="PTHR22889:SF0">
    <property type="entry name" value="WD REPEAT-CONTAINING PROTEIN 89"/>
    <property type="match status" value="1"/>
</dbReference>
<evidence type="ECO:0000313" key="6">
    <source>
        <dbReference type="Proteomes" id="UP000054560"/>
    </source>
</evidence>
<keyword evidence="1 3" id="KW-0853">WD repeat</keyword>
<protein>
    <submittedName>
        <fullName evidence="5">Uncharacterized protein</fullName>
    </submittedName>
</protein>
<feature type="region of interest" description="Disordered" evidence="4">
    <location>
        <begin position="341"/>
        <end position="369"/>
    </location>
</feature>
<dbReference type="InterPro" id="IPR036322">
    <property type="entry name" value="WD40_repeat_dom_sf"/>
</dbReference>
<dbReference type="InterPro" id="IPR001680">
    <property type="entry name" value="WD40_rpt"/>
</dbReference>
<evidence type="ECO:0000313" key="5">
    <source>
        <dbReference type="EMBL" id="KNC75585.1"/>
    </source>
</evidence>